<feature type="transmembrane region" description="Helical" evidence="1">
    <location>
        <begin position="31"/>
        <end position="50"/>
    </location>
</feature>
<dbReference type="RefSeq" id="WP_121522364.1">
    <property type="nucleotide sequence ID" value="NZ_RCHR01000002.1"/>
</dbReference>
<keyword evidence="1" id="KW-0472">Membrane</keyword>
<gene>
    <name evidence="2" type="ORF">D8M04_07980</name>
</gene>
<accession>A0A498D9M3</accession>
<dbReference type="EMBL" id="RCHR01000002">
    <property type="protein sequence ID" value="RLL47113.1"/>
    <property type="molecule type" value="Genomic_DNA"/>
</dbReference>
<dbReference type="OrthoDB" id="2973911at2"/>
<dbReference type="Proteomes" id="UP000270219">
    <property type="component" value="Unassembled WGS sequence"/>
</dbReference>
<dbReference type="AlphaFoldDB" id="A0A498D9M3"/>
<keyword evidence="3" id="KW-1185">Reference proteome</keyword>
<evidence type="ECO:0000256" key="1">
    <source>
        <dbReference type="SAM" id="Phobius"/>
    </source>
</evidence>
<evidence type="ECO:0000313" key="2">
    <source>
        <dbReference type="EMBL" id="RLL47113.1"/>
    </source>
</evidence>
<evidence type="ECO:0000313" key="3">
    <source>
        <dbReference type="Proteomes" id="UP000270219"/>
    </source>
</evidence>
<keyword evidence="1" id="KW-1133">Transmembrane helix</keyword>
<feature type="transmembrane region" description="Helical" evidence="1">
    <location>
        <begin position="62"/>
        <end position="82"/>
    </location>
</feature>
<organism evidence="2 3">
    <name type="scientific">Oceanobacillus piezotolerans</name>
    <dbReference type="NCBI Taxonomy" id="2448030"/>
    <lineage>
        <taxon>Bacteria</taxon>
        <taxon>Bacillati</taxon>
        <taxon>Bacillota</taxon>
        <taxon>Bacilli</taxon>
        <taxon>Bacillales</taxon>
        <taxon>Bacillaceae</taxon>
        <taxon>Oceanobacillus</taxon>
    </lineage>
</organism>
<sequence length="91" mass="10269">MKMILNRIALGVILLVVVLFSVDKSILGHGYIGLISFVCFLLIINYISTLEKKDQIDKKVKIIGWFCFFGTVIIGLLLIISFPEIFNTYGL</sequence>
<protein>
    <submittedName>
        <fullName evidence="2">Uncharacterized protein</fullName>
    </submittedName>
</protein>
<proteinExistence type="predicted"/>
<keyword evidence="1" id="KW-0812">Transmembrane</keyword>
<reference evidence="2 3" key="1">
    <citation type="submission" date="2018-10" db="EMBL/GenBank/DDBJ databases">
        <title>Oceanobacillus sp. YLB-02 draft genome.</title>
        <authorList>
            <person name="Yu L."/>
        </authorList>
    </citation>
    <scope>NUCLEOTIDE SEQUENCE [LARGE SCALE GENOMIC DNA]</scope>
    <source>
        <strain evidence="2 3">YLB-02</strain>
    </source>
</reference>
<comment type="caution">
    <text evidence="2">The sequence shown here is derived from an EMBL/GenBank/DDBJ whole genome shotgun (WGS) entry which is preliminary data.</text>
</comment>
<name>A0A498D9M3_9BACI</name>